<name>A0ABS5VWI1_9BACT</name>
<dbReference type="Proteomes" id="UP000772618">
    <property type="component" value="Unassembled WGS sequence"/>
</dbReference>
<reference evidence="1 2" key="1">
    <citation type="submission" date="2021-05" db="EMBL/GenBank/DDBJ databases">
        <title>A Polyphasic approach of four new species of the genus Ohtaekwangia: Ohtaekwangia histidinii sp. nov., Ohtaekwangia cretensis sp. nov., Ohtaekwangia indiensis sp. nov., Ohtaekwangia reichenbachii sp. nov. from diverse environment.</title>
        <authorList>
            <person name="Octaviana S."/>
        </authorList>
    </citation>
    <scope>NUCLEOTIDE SEQUENCE [LARGE SCALE GENOMIC DNA]</scope>
    <source>
        <strain evidence="1 2">PWU20</strain>
    </source>
</reference>
<organism evidence="1 2">
    <name type="scientific">Chryseosolibacter indicus</name>
    <dbReference type="NCBI Taxonomy" id="2782351"/>
    <lineage>
        <taxon>Bacteria</taxon>
        <taxon>Pseudomonadati</taxon>
        <taxon>Bacteroidota</taxon>
        <taxon>Cytophagia</taxon>
        <taxon>Cytophagales</taxon>
        <taxon>Chryseotaleaceae</taxon>
        <taxon>Chryseosolibacter</taxon>
    </lineage>
</organism>
<keyword evidence="2" id="KW-1185">Reference proteome</keyword>
<evidence type="ECO:0000313" key="2">
    <source>
        <dbReference type="Proteomes" id="UP000772618"/>
    </source>
</evidence>
<proteinExistence type="predicted"/>
<protein>
    <submittedName>
        <fullName evidence="1">Uncharacterized protein</fullName>
    </submittedName>
</protein>
<gene>
    <name evidence="1" type="ORF">KK060_21000</name>
</gene>
<evidence type="ECO:0000313" key="1">
    <source>
        <dbReference type="EMBL" id="MBT1705782.1"/>
    </source>
</evidence>
<dbReference type="RefSeq" id="WP_254155910.1">
    <property type="nucleotide sequence ID" value="NZ_JAHESD010000067.1"/>
</dbReference>
<accession>A0ABS5VWI1</accession>
<sequence length="185" mass="20389">MKTFPLLFITLTTFNTAIEAKAQTMVAVVEKSPSSFEILYSAPEEKTVNVIIVDKYGNQLSTCTVRNTSNFKMPVVLANLHEGEYHVIIDNGGEVLKKALSFRQPAPIRAHVTKLTEDRYLVQISNDGTTQPVTISVYDGRSNLIQIISDNVAGQRAVLLKMQGVQGTPTFKVSDPLGLCQVIYN</sequence>
<comment type="caution">
    <text evidence="1">The sequence shown here is derived from an EMBL/GenBank/DDBJ whole genome shotgun (WGS) entry which is preliminary data.</text>
</comment>
<dbReference type="EMBL" id="JAHESD010000067">
    <property type="protein sequence ID" value="MBT1705782.1"/>
    <property type="molecule type" value="Genomic_DNA"/>
</dbReference>